<evidence type="ECO:0008006" key="4">
    <source>
        <dbReference type="Google" id="ProtNLM"/>
    </source>
</evidence>
<keyword evidence="1" id="KW-1133">Transmembrane helix</keyword>
<organism evidence="2 3">
    <name type="scientific">Candidatus Uhrbacteria bacterium GW2011_GWD2_52_7</name>
    <dbReference type="NCBI Taxonomy" id="1618989"/>
    <lineage>
        <taxon>Bacteria</taxon>
        <taxon>Candidatus Uhriibacteriota</taxon>
    </lineage>
</organism>
<dbReference type="EMBL" id="LCRD01000045">
    <property type="protein sequence ID" value="KKW29410.1"/>
    <property type="molecule type" value="Genomic_DNA"/>
</dbReference>
<keyword evidence="1" id="KW-0472">Membrane</keyword>
<evidence type="ECO:0000313" key="2">
    <source>
        <dbReference type="EMBL" id="KKW29410.1"/>
    </source>
</evidence>
<feature type="transmembrane region" description="Helical" evidence="1">
    <location>
        <begin position="60"/>
        <end position="83"/>
    </location>
</feature>
<protein>
    <recommendedName>
        <fullName evidence="4">DoxX family protein</fullName>
    </recommendedName>
</protein>
<evidence type="ECO:0000256" key="1">
    <source>
        <dbReference type="SAM" id="Phobius"/>
    </source>
</evidence>
<reference evidence="2 3" key="1">
    <citation type="journal article" date="2015" name="Nature">
        <title>rRNA introns, odd ribosomes, and small enigmatic genomes across a large radiation of phyla.</title>
        <authorList>
            <person name="Brown C.T."/>
            <person name="Hug L.A."/>
            <person name="Thomas B.C."/>
            <person name="Sharon I."/>
            <person name="Castelle C.J."/>
            <person name="Singh A."/>
            <person name="Wilkins M.J."/>
            <person name="Williams K.H."/>
            <person name="Banfield J.F."/>
        </authorList>
    </citation>
    <scope>NUCLEOTIDE SEQUENCE [LARGE SCALE GENOMIC DNA]</scope>
</reference>
<comment type="caution">
    <text evidence="2">The sequence shown here is derived from an EMBL/GenBank/DDBJ whole genome shotgun (WGS) entry which is preliminary data.</text>
</comment>
<sequence length="131" mass="14477">MRDSSRVAWILRIGVAGEFFGHGLLAVQGKATWIGWIEQILHVDTSTATTLLTLIGISDILVAACVLFLPIPAILLWAAVWGFWTALVRPLVGESWLDFIERFANWAAPLALIVLNGWPKGKGWIKIMKAK</sequence>
<proteinExistence type="predicted"/>
<evidence type="ECO:0000313" key="3">
    <source>
        <dbReference type="Proteomes" id="UP000034846"/>
    </source>
</evidence>
<dbReference type="AlphaFoldDB" id="A0A0G1XET8"/>
<dbReference type="Proteomes" id="UP000034846">
    <property type="component" value="Unassembled WGS sequence"/>
</dbReference>
<feature type="transmembrane region" description="Helical" evidence="1">
    <location>
        <begin position="103"/>
        <end position="119"/>
    </location>
</feature>
<keyword evidence="1" id="KW-0812">Transmembrane</keyword>
<gene>
    <name evidence="2" type="ORF">UY72_C0045G0006</name>
</gene>
<accession>A0A0G1XET8</accession>
<name>A0A0G1XET8_9BACT</name>